<feature type="compositionally biased region" description="Polar residues" evidence="1">
    <location>
        <begin position="14"/>
        <end position="27"/>
    </location>
</feature>
<dbReference type="EMBL" id="LCWF01000161">
    <property type="protein sequence ID" value="KKY16415.1"/>
    <property type="molecule type" value="Genomic_DNA"/>
</dbReference>
<dbReference type="InterPro" id="IPR044553">
    <property type="entry name" value="Bbox1_ANCHR"/>
</dbReference>
<dbReference type="OrthoDB" id="5407799at2759"/>
<feature type="compositionally biased region" description="Low complexity" evidence="1">
    <location>
        <begin position="326"/>
        <end position="356"/>
    </location>
</feature>
<name>A0A0G2GHI0_PHACM</name>
<reference evidence="2 3" key="2">
    <citation type="submission" date="2015-05" db="EMBL/GenBank/DDBJ databases">
        <authorList>
            <person name="Morales-Cruz A."/>
            <person name="Amrine K.C."/>
            <person name="Cantu D."/>
        </authorList>
    </citation>
    <scope>NUCLEOTIDE SEQUENCE [LARGE SCALE GENOMIC DNA]</scope>
    <source>
        <strain evidence="2">UCRPC4</strain>
    </source>
</reference>
<feature type="region of interest" description="Disordered" evidence="1">
    <location>
        <begin position="1"/>
        <end position="40"/>
    </location>
</feature>
<feature type="compositionally biased region" description="Basic and acidic residues" evidence="1">
    <location>
        <begin position="1"/>
        <end position="13"/>
    </location>
</feature>
<evidence type="ECO:0000313" key="2">
    <source>
        <dbReference type="EMBL" id="KKY16415.1"/>
    </source>
</evidence>
<protein>
    <submittedName>
        <fullName evidence="2">Uncharacterized protein</fullName>
    </submittedName>
</protein>
<accession>A0A0G2GHI0</accession>
<evidence type="ECO:0000313" key="3">
    <source>
        <dbReference type="Proteomes" id="UP000053317"/>
    </source>
</evidence>
<dbReference type="SUPFAM" id="SSF57845">
    <property type="entry name" value="B-box zinc-binding domain"/>
    <property type="match status" value="1"/>
</dbReference>
<comment type="caution">
    <text evidence="2">The sequence shown here is derived from an EMBL/GenBank/DDBJ whole genome shotgun (WGS) entry which is preliminary data.</text>
</comment>
<dbReference type="PANTHER" id="PTHR46603">
    <property type="entry name" value="ABSCISSION/NOCUT CHECKPOINT REGULATOR"/>
    <property type="match status" value="1"/>
</dbReference>
<dbReference type="PANTHER" id="PTHR46603:SF1">
    <property type="entry name" value="ABSCISSION_NOCUT CHECKPOINT REGULATOR"/>
    <property type="match status" value="1"/>
</dbReference>
<feature type="compositionally biased region" description="Pro residues" evidence="1">
    <location>
        <begin position="311"/>
        <end position="325"/>
    </location>
</feature>
<reference evidence="2 3" key="1">
    <citation type="submission" date="2015-05" db="EMBL/GenBank/DDBJ databases">
        <title>Distinctive expansion of gene families associated with plant cell wall degradation and secondary metabolism in the genomes of grapevine trunk pathogens.</title>
        <authorList>
            <person name="Lawrence D.P."/>
            <person name="Travadon R."/>
            <person name="Rolshausen P.E."/>
            <person name="Baumgartner K."/>
        </authorList>
    </citation>
    <scope>NUCLEOTIDE SEQUENCE [LARGE SCALE GENOMIC DNA]</scope>
    <source>
        <strain evidence="2">UCRPC4</strain>
    </source>
</reference>
<feature type="compositionally biased region" description="Polar residues" evidence="1">
    <location>
        <begin position="357"/>
        <end position="369"/>
    </location>
</feature>
<gene>
    <name evidence="2" type="ORF">UCRPC4_g05924</name>
</gene>
<keyword evidence="3" id="KW-1185">Reference proteome</keyword>
<feature type="region of interest" description="Disordered" evidence="1">
    <location>
        <begin position="146"/>
        <end position="171"/>
    </location>
</feature>
<organism evidence="2 3">
    <name type="scientific">Phaeomoniella chlamydospora</name>
    <name type="common">Phaeoacremonium chlamydosporum</name>
    <dbReference type="NCBI Taxonomy" id="158046"/>
    <lineage>
        <taxon>Eukaryota</taxon>
        <taxon>Fungi</taxon>
        <taxon>Dikarya</taxon>
        <taxon>Ascomycota</taxon>
        <taxon>Pezizomycotina</taxon>
        <taxon>Eurotiomycetes</taxon>
        <taxon>Chaetothyriomycetidae</taxon>
        <taxon>Phaeomoniellales</taxon>
        <taxon>Phaeomoniellaceae</taxon>
        <taxon>Phaeomoniella</taxon>
    </lineage>
</organism>
<dbReference type="Proteomes" id="UP000053317">
    <property type="component" value="Unassembled WGS sequence"/>
</dbReference>
<dbReference type="AlphaFoldDB" id="A0A0G2GHI0"/>
<feature type="region of interest" description="Disordered" evidence="1">
    <location>
        <begin position="210"/>
        <end position="271"/>
    </location>
</feature>
<feature type="compositionally biased region" description="Polar residues" evidence="1">
    <location>
        <begin position="226"/>
        <end position="242"/>
    </location>
</feature>
<feature type="region of interest" description="Disordered" evidence="1">
    <location>
        <begin position="283"/>
        <end position="373"/>
    </location>
</feature>
<sequence>MSPIHIDIHREPSESNAPPGSQPTNPDIQDPIDNVDQDLEPFDWEDLEKRFGAAMAKCSEDEQKLAQEAQDLFELFSIWMSVTPKHEDSRAMKRLKTRIAYVQHTEVTLEQKKQHCRISDVPSSSAAIETHPAAFTSDIVSRLKALSPSSSSRQPVKHGTPLDIPELQNDTNDKTVEELLAEIGPEDEAWTLGANDEQEIQNLLKQAKEMLPEDSQEECSHEDRNSSFQDLSSQLPQSTSIDVSVFAPEPEDPAKSFAEHVPTTSEDGEADELLRRISDEIEHEPQDLIPDPNLQSVPSRNKTPRSRTPDAEPPPYSPRPEPPSIPAEDTTSSLADDLASLSLPSVPTSLPAVPSTLPKSKQTQPSSAPQDEEEEDQYCVICFADPTVRCLGSGCDGDLYCNLCWNEGHRGEDVGREMRSHRALVLNKGDDEKKAKEEAAKKIALRRPKGRLLGA</sequence>
<dbReference type="CDD" id="cd19817">
    <property type="entry name" value="Bbox1_ANCHR-like"/>
    <property type="match status" value="1"/>
</dbReference>
<evidence type="ECO:0000256" key="1">
    <source>
        <dbReference type="SAM" id="MobiDB-lite"/>
    </source>
</evidence>
<dbReference type="Pfam" id="PF22586">
    <property type="entry name" value="ANCHR-like_BBOX"/>
    <property type="match status" value="1"/>
</dbReference>
<proteinExistence type="predicted"/>